<dbReference type="PANTHER" id="PTHR47964:SF1">
    <property type="entry name" value="ATP-DEPENDENT DNA HELICASE HOMOLOG RECG, CHLOROPLASTIC"/>
    <property type="match status" value="1"/>
</dbReference>
<dbReference type="Pfam" id="PF00270">
    <property type="entry name" value="DEAD"/>
    <property type="match status" value="1"/>
</dbReference>
<dbReference type="GO" id="GO:0016787">
    <property type="term" value="F:hydrolase activity"/>
    <property type="evidence" value="ECO:0007669"/>
    <property type="project" value="UniProtKB-KW"/>
</dbReference>
<dbReference type="InterPro" id="IPR014001">
    <property type="entry name" value="Helicase_ATP-bd"/>
</dbReference>
<evidence type="ECO:0000256" key="7">
    <source>
        <dbReference type="ARBA" id="ARBA00023204"/>
    </source>
</evidence>
<keyword evidence="8" id="KW-0443">Lipid metabolism</keyword>
<dbReference type="Pfam" id="PF02504">
    <property type="entry name" value="FA_synthesis"/>
    <property type="match status" value="1"/>
</dbReference>
<dbReference type="EC" id="2.3.1.274" evidence="8"/>
<proteinExistence type="inferred from homology"/>
<dbReference type="STRING" id="1278311.GCA_000428705_00918"/>
<dbReference type="InterPro" id="IPR012340">
    <property type="entry name" value="NA-bd_OB-fold"/>
</dbReference>
<dbReference type="SMART" id="SM00490">
    <property type="entry name" value="HELICc"/>
    <property type="match status" value="1"/>
</dbReference>
<evidence type="ECO:0000256" key="4">
    <source>
        <dbReference type="ARBA" id="ARBA00022806"/>
    </source>
</evidence>
<keyword evidence="7" id="KW-0234">DNA repair</keyword>
<dbReference type="Proteomes" id="UP000289841">
    <property type="component" value="Chromosome"/>
</dbReference>
<keyword evidence="2" id="KW-0227">DNA damage</keyword>
<keyword evidence="8" id="KW-0963">Cytoplasm</keyword>
<comment type="subunit">
    <text evidence="8">Homodimer. Probably interacts with PlsY.</text>
</comment>
<name>A0A449BD54_HAPAX</name>
<dbReference type="InterPro" id="IPR033454">
    <property type="entry name" value="RecG_wedge"/>
</dbReference>
<evidence type="ECO:0000256" key="2">
    <source>
        <dbReference type="ARBA" id="ARBA00022763"/>
    </source>
</evidence>
<dbReference type="Pfam" id="PF00271">
    <property type="entry name" value="Helicase_C"/>
    <property type="match status" value="1"/>
</dbReference>
<dbReference type="Gene3D" id="3.40.718.10">
    <property type="entry name" value="Isopropylmalate Dehydrogenase"/>
    <property type="match status" value="1"/>
</dbReference>
<dbReference type="GO" id="GO:0006633">
    <property type="term" value="P:fatty acid biosynthetic process"/>
    <property type="evidence" value="ECO:0007669"/>
    <property type="project" value="UniProtKB-UniRule"/>
</dbReference>
<dbReference type="Pfam" id="PF19833">
    <property type="entry name" value="RecG_dom3_C"/>
    <property type="match status" value="1"/>
</dbReference>
<dbReference type="InterPro" id="IPR045562">
    <property type="entry name" value="RecG_dom3_C"/>
</dbReference>
<keyword evidence="12" id="KW-1185">Reference proteome</keyword>
<keyword evidence="5" id="KW-0067">ATP-binding</keyword>
<keyword evidence="8" id="KW-0444">Lipid biosynthesis</keyword>
<gene>
    <name evidence="8 11" type="primary">plsX</name>
    <name evidence="11" type="ORF">NCTC10138_00721</name>
</gene>
<dbReference type="GO" id="GO:0043811">
    <property type="term" value="F:phosphate:acyl-[acyl carrier protein] acyltransferase activity"/>
    <property type="evidence" value="ECO:0007669"/>
    <property type="project" value="UniProtKB-UniRule"/>
</dbReference>
<reference evidence="11 12" key="1">
    <citation type="submission" date="2019-01" db="EMBL/GenBank/DDBJ databases">
        <authorList>
            <consortium name="Pathogen Informatics"/>
        </authorList>
    </citation>
    <scope>NUCLEOTIDE SEQUENCE [LARGE SCALE GENOMIC DNA]</scope>
    <source>
        <strain evidence="11 12">NCTC10138</strain>
    </source>
</reference>
<dbReference type="GO" id="GO:0008654">
    <property type="term" value="P:phospholipid biosynthetic process"/>
    <property type="evidence" value="ECO:0007669"/>
    <property type="project" value="UniProtKB-KW"/>
</dbReference>
<keyword evidence="8" id="KW-0808">Transferase</keyword>
<protein>
    <recommendedName>
        <fullName evidence="8">Phosphate acyltransferase</fullName>
        <ecNumber evidence="8">2.3.1.274</ecNumber>
    </recommendedName>
    <alternativeName>
        <fullName evidence="8">Acyl-ACP phosphotransacylase</fullName>
    </alternativeName>
    <alternativeName>
        <fullName evidence="8">Acyl-[acyl-carrier-protein]--phosphate acyltransferase</fullName>
    </alternativeName>
    <alternativeName>
        <fullName evidence="8">Phosphate-acyl-ACP acyltransferase</fullName>
    </alternativeName>
</protein>
<dbReference type="InterPro" id="IPR027417">
    <property type="entry name" value="P-loop_NTPase"/>
</dbReference>
<dbReference type="EMBL" id="LR215048">
    <property type="protein sequence ID" value="VEU80352.1"/>
    <property type="molecule type" value="Genomic_DNA"/>
</dbReference>
<dbReference type="KEGG" id="aaxa:NCTC10138_00721"/>
<dbReference type="Pfam" id="PF17191">
    <property type="entry name" value="RecG_wedge"/>
    <property type="match status" value="1"/>
</dbReference>
<evidence type="ECO:0000256" key="5">
    <source>
        <dbReference type="ARBA" id="ARBA00022840"/>
    </source>
</evidence>
<evidence type="ECO:0000256" key="3">
    <source>
        <dbReference type="ARBA" id="ARBA00022801"/>
    </source>
</evidence>
<dbReference type="GO" id="GO:0005524">
    <property type="term" value="F:ATP binding"/>
    <property type="evidence" value="ECO:0007669"/>
    <property type="project" value="UniProtKB-KW"/>
</dbReference>
<organism evidence="11 12">
    <name type="scientific">Haploplasma axanthum</name>
    <name type="common">Acholeplasma axanthum</name>
    <dbReference type="NCBI Taxonomy" id="29552"/>
    <lineage>
        <taxon>Bacteria</taxon>
        <taxon>Bacillati</taxon>
        <taxon>Mycoplasmatota</taxon>
        <taxon>Mollicutes</taxon>
        <taxon>Acholeplasmatales</taxon>
        <taxon>Acholeplasmataceae</taxon>
        <taxon>Haploplasma</taxon>
    </lineage>
</organism>
<keyword evidence="6" id="KW-0238">DNA-binding</keyword>
<evidence type="ECO:0000259" key="9">
    <source>
        <dbReference type="PROSITE" id="PS51192"/>
    </source>
</evidence>
<dbReference type="GO" id="GO:0003678">
    <property type="term" value="F:DNA helicase activity"/>
    <property type="evidence" value="ECO:0007669"/>
    <property type="project" value="TreeGrafter"/>
</dbReference>
<accession>A0A449BD54</accession>
<dbReference type="PROSITE" id="PS51194">
    <property type="entry name" value="HELICASE_CTER"/>
    <property type="match status" value="1"/>
</dbReference>
<dbReference type="GO" id="GO:0006281">
    <property type="term" value="P:DNA repair"/>
    <property type="evidence" value="ECO:0007669"/>
    <property type="project" value="UniProtKB-KW"/>
</dbReference>
<dbReference type="InterPro" id="IPR047112">
    <property type="entry name" value="RecG/Mfd"/>
</dbReference>
<evidence type="ECO:0000256" key="1">
    <source>
        <dbReference type="ARBA" id="ARBA00022741"/>
    </source>
</evidence>
<evidence type="ECO:0000313" key="11">
    <source>
        <dbReference type="EMBL" id="VEU80352.1"/>
    </source>
</evidence>
<comment type="function">
    <text evidence="8">Catalyzes the reversible formation of acyl-phosphate (acyl-PO(4)) from acyl-[acyl-carrier-protein] (acyl-ACP). This enzyme utilizes acyl-ACP as fatty acyl donor, but not acyl-CoA.</text>
</comment>
<keyword evidence="8" id="KW-1208">Phospholipid metabolism</keyword>
<comment type="subcellular location">
    <subcellularLocation>
        <location evidence="8">Cytoplasm</location>
    </subcellularLocation>
    <text evidence="8">Associated with the membrane possibly through PlsY.</text>
</comment>
<dbReference type="HAMAP" id="MF_00019">
    <property type="entry name" value="PlsX"/>
    <property type="match status" value="1"/>
</dbReference>
<dbReference type="InterPro" id="IPR003664">
    <property type="entry name" value="FA_synthesis"/>
</dbReference>
<dbReference type="SUPFAM" id="SSF52540">
    <property type="entry name" value="P-loop containing nucleoside triphosphate hydrolases"/>
    <property type="match status" value="2"/>
</dbReference>
<dbReference type="AlphaFoldDB" id="A0A449BD54"/>
<comment type="catalytic activity">
    <reaction evidence="8">
        <text>a fatty acyl-[ACP] + phosphate = an acyl phosphate + holo-[ACP]</text>
        <dbReference type="Rhea" id="RHEA:42292"/>
        <dbReference type="Rhea" id="RHEA-COMP:9685"/>
        <dbReference type="Rhea" id="RHEA-COMP:14125"/>
        <dbReference type="ChEBI" id="CHEBI:43474"/>
        <dbReference type="ChEBI" id="CHEBI:59918"/>
        <dbReference type="ChEBI" id="CHEBI:64479"/>
        <dbReference type="ChEBI" id="CHEBI:138651"/>
        <dbReference type="EC" id="2.3.1.274"/>
    </reaction>
</comment>
<dbReference type="SUPFAM" id="SSF53659">
    <property type="entry name" value="Isocitrate/Isopropylmalate dehydrogenase-like"/>
    <property type="match status" value="1"/>
</dbReference>
<feature type="domain" description="Helicase C-terminal" evidence="10">
    <location>
        <begin position="437"/>
        <end position="596"/>
    </location>
</feature>
<evidence type="ECO:0000256" key="6">
    <source>
        <dbReference type="ARBA" id="ARBA00023125"/>
    </source>
</evidence>
<keyword evidence="4" id="KW-0347">Helicase</keyword>
<evidence type="ECO:0000256" key="8">
    <source>
        <dbReference type="HAMAP-Rule" id="MF_00019"/>
    </source>
</evidence>
<dbReference type="Gene3D" id="2.40.50.140">
    <property type="entry name" value="Nucleic acid-binding proteins"/>
    <property type="match status" value="1"/>
</dbReference>
<evidence type="ECO:0000313" key="12">
    <source>
        <dbReference type="Proteomes" id="UP000289841"/>
    </source>
</evidence>
<dbReference type="SMART" id="SM00487">
    <property type="entry name" value="DEXDc"/>
    <property type="match status" value="1"/>
</dbReference>
<keyword evidence="1" id="KW-0547">Nucleotide-binding</keyword>
<dbReference type="OrthoDB" id="9806408at2"/>
<dbReference type="InterPro" id="IPR012281">
    <property type="entry name" value="Phospholipid_synth_PlsX-like"/>
</dbReference>
<dbReference type="PROSITE" id="PS51192">
    <property type="entry name" value="HELICASE_ATP_BIND_1"/>
    <property type="match status" value="1"/>
</dbReference>
<dbReference type="PANTHER" id="PTHR47964">
    <property type="entry name" value="ATP-DEPENDENT DNA HELICASE HOMOLOG RECG, CHLOROPLASTIC"/>
    <property type="match status" value="1"/>
</dbReference>
<comment type="pathway">
    <text evidence="8">Lipid metabolism; phospholipid metabolism.</text>
</comment>
<dbReference type="GO" id="GO:0003677">
    <property type="term" value="F:DNA binding"/>
    <property type="evidence" value="ECO:0007669"/>
    <property type="project" value="UniProtKB-KW"/>
</dbReference>
<dbReference type="SUPFAM" id="SSF50249">
    <property type="entry name" value="Nucleic acid-binding proteins"/>
    <property type="match status" value="1"/>
</dbReference>
<evidence type="ECO:0000259" key="10">
    <source>
        <dbReference type="PROSITE" id="PS51194"/>
    </source>
</evidence>
<dbReference type="UniPathway" id="UPA00085"/>
<keyword evidence="3 11" id="KW-0378">Hydrolase</keyword>
<dbReference type="NCBIfam" id="TIGR00182">
    <property type="entry name" value="plsX"/>
    <property type="match status" value="1"/>
</dbReference>
<dbReference type="InterPro" id="IPR001650">
    <property type="entry name" value="Helicase_C-like"/>
</dbReference>
<dbReference type="Gene3D" id="3.40.50.300">
    <property type="entry name" value="P-loop containing nucleotide triphosphate hydrolases"/>
    <property type="match status" value="2"/>
</dbReference>
<feature type="domain" description="Helicase ATP-binding" evidence="9">
    <location>
        <begin position="260"/>
        <end position="418"/>
    </location>
</feature>
<keyword evidence="8" id="KW-0594">Phospholipid biosynthesis</keyword>
<comment type="similarity">
    <text evidence="8">Belongs to the PlsX family.</text>
</comment>
<dbReference type="InterPro" id="IPR011545">
    <property type="entry name" value="DEAD/DEAH_box_helicase_dom"/>
</dbReference>
<dbReference type="GO" id="GO:0005737">
    <property type="term" value="C:cytoplasm"/>
    <property type="evidence" value="ECO:0007669"/>
    <property type="project" value="UniProtKB-SubCell"/>
</dbReference>
<sequence>MIVKLEKVKGVGEKLKKVFRQNGIWSTYDLARFFPSSYDEFELTTLDSSKHNEVVTIKGIVISDLEKNIYSRVDMITFDLETNKTVVKVIAFNQKFLMNSLKKTDDIYIKGKYDFYKKKIIVNKIMKENSFESIKPKYKIDGMSDTIISKILFNIFEENQVEIYENMPKTILTKYKLLDRYEAYKKLHFPNNNNEIELAKRRIKFEEAYFFQKEFVNKINKRITREKRKYDLQKVKSFIEKIPYQLTNDQKQAVNDVFGDFKKSEVGYRLIQGDVGSGKTIVANIAMYGVVTAGFQTVLMAPTELLAKQHYEGFKRLLNDGLRIELLTSDSKNKEEIKNSIKDGNIKIIIGTHALIQDDVEFNNLGLIVIDEQHKFGVETRNQLIKKSIDADLIYLTATPIPRTLAISLFGDADISVIKEKPQKRKKIITKAITDKDLTIVFDEIQKTLERNEKVYVVVPAIESEHAKYNIQNVYELLLGKFSDKEIFITHGKNKKDEQEKAILNFMNSKRGILIATTMIEVGIDIPKTTLMVIFSANFFGLSQLHQLRGRVGRGHLESKCYLISTGDIEERLEIIEKEDDGFILSDYDLKLRGPGDLLGVIQTGFNDFKFLDFINDYEILKMMREELLKTKNKLWYNYKYQEVREERKMIKLAVDGMGGDFAPEPIVKGTLLALEKYRDLEITIFGDENKMKPFLKPHDRLKVIHTEAYLDMGVKDPVREYRRNKEASLFKAMQYVADGNAEAVVTAGPTQAVVVGGHLALKRMPEMRRVAIAPVIPSYDGRGKILLDSGANVDLKAEHLVDLAVYASIVAERVLNRKNPTVALVNIGAEEGKGREIEVEAYELLKNNPNINFVGNLEPKEVFVSDVDILVTDGFTGNILMKTMEGTALGLGKVLKREIKASLRSKIGALFMKKALYKFKKALDASEIGGALVVGLNHVLIKAHGSSNDYAFFNAIRQARSMVESNVIKTVEEILSKKAWLSCKSY</sequence>